<organism evidence="2 3">
    <name type="scientific">Altererythrobacter lutimaris</name>
    <dbReference type="NCBI Taxonomy" id="2743979"/>
    <lineage>
        <taxon>Bacteria</taxon>
        <taxon>Pseudomonadati</taxon>
        <taxon>Pseudomonadota</taxon>
        <taxon>Alphaproteobacteria</taxon>
        <taxon>Sphingomonadales</taxon>
        <taxon>Erythrobacteraceae</taxon>
        <taxon>Altererythrobacter</taxon>
    </lineage>
</organism>
<dbReference type="SUPFAM" id="SSF51905">
    <property type="entry name" value="FAD/NAD(P)-binding domain"/>
    <property type="match status" value="1"/>
</dbReference>
<dbReference type="PANTHER" id="PTHR16128">
    <property type="entry name" value="FAD/NAD(P)-BINDING OXIDOREDUCTASE FAMILY PROTEIN"/>
    <property type="match status" value="1"/>
</dbReference>
<name>A0A850H4Y0_9SPHN</name>
<proteinExistence type="predicted"/>
<reference evidence="2 3" key="1">
    <citation type="submission" date="2020-06" db="EMBL/GenBank/DDBJ databases">
        <title>Altererythrobacter lutimaris sp. nov., a marine bacterium isolated from a tidal flat.</title>
        <authorList>
            <person name="Kim D."/>
            <person name="Yoo Y."/>
            <person name="Kim J.-J."/>
        </authorList>
    </citation>
    <scope>NUCLEOTIDE SEQUENCE [LARGE SCALE GENOMIC DNA]</scope>
    <source>
        <strain evidence="2 3">JGD-16</strain>
    </source>
</reference>
<feature type="domain" description="Amine oxidase" evidence="1">
    <location>
        <begin position="93"/>
        <end position="316"/>
    </location>
</feature>
<comment type="caution">
    <text evidence="2">The sequence shown here is derived from an EMBL/GenBank/DDBJ whole genome shotgun (WGS) entry which is preliminary data.</text>
</comment>
<dbReference type="Pfam" id="PF13450">
    <property type="entry name" value="NAD_binding_8"/>
    <property type="match status" value="1"/>
</dbReference>
<dbReference type="Gene3D" id="3.90.660.10">
    <property type="match status" value="1"/>
</dbReference>
<gene>
    <name evidence="2" type="ORF">HUO12_04815</name>
</gene>
<dbReference type="AlphaFoldDB" id="A0A850H4Y0"/>
<dbReference type="Pfam" id="PF01593">
    <property type="entry name" value="Amino_oxidase"/>
    <property type="match status" value="1"/>
</dbReference>
<dbReference type="InterPro" id="IPR036188">
    <property type="entry name" value="FAD/NAD-bd_sf"/>
</dbReference>
<dbReference type="GO" id="GO:0016491">
    <property type="term" value="F:oxidoreductase activity"/>
    <property type="evidence" value="ECO:0007669"/>
    <property type="project" value="InterPro"/>
</dbReference>
<evidence type="ECO:0000313" key="2">
    <source>
        <dbReference type="EMBL" id="NVE94217.1"/>
    </source>
</evidence>
<dbReference type="PANTHER" id="PTHR16128:SF5">
    <property type="entry name" value="FAD_NAD(P)-BINDING OXIDOREDUCTASE FAMILY PROTEIN"/>
    <property type="match status" value="1"/>
</dbReference>
<evidence type="ECO:0000313" key="3">
    <source>
        <dbReference type="Proteomes" id="UP000546031"/>
    </source>
</evidence>
<keyword evidence="3" id="KW-1185">Reference proteome</keyword>
<dbReference type="Proteomes" id="UP000546031">
    <property type="component" value="Unassembled WGS sequence"/>
</dbReference>
<dbReference type="EMBL" id="JABWTA010000001">
    <property type="protein sequence ID" value="NVE94217.1"/>
    <property type="molecule type" value="Genomic_DNA"/>
</dbReference>
<dbReference type="RefSeq" id="WP_176272518.1">
    <property type="nucleotide sequence ID" value="NZ_JABWTA010000001.1"/>
</dbReference>
<protein>
    <submittedName>
        <fullName evidence="2">FAD-dependent oxidoreductase</fullName>
    </submittedName>
</protein>
<sequence length="319" mass="34027">MNASNSTDIIIIGAGMAGLSCASALQTAGLSVRLFDKGRGPGGRMATRRADLPEGQLHFDHGAQYFTARDPAFREAVAIWAEAGAAARWLVAGDDAWVGTPGMNGPIKHMAEQLDVIWGARVEAAEYNGEGWRVSVAGEQYNCAKLLVAIPPEQVAELLKDAAPQLAAQARATRSLPCWAVLAHFDKPLNSLPDTIRSEDGPISWAARNGAKPSRKGGESWVIHASPEKSQELLELEKEDAADILLAGFFNQTGAASQKPDYLTAHRWRYAMPVVENSQGAIWDDSQSIGLAGDWLHSPRVEGAWLSGAALANAVLGAK</sequence>
<dbReference type="InterPro" id="IPR002937">
    <property type="entry name" value="Amino_oxidase"/>
</dbReference>
<evidence type="ECO:0000259" key="1">
    <source>
        <dbReference type="Pfam" id="PF01593"/>
    </source>
</evidence>
<accession>A0A850H4Y0</accession>
<dbReference type="Gene3D" id="3.50.50.60">
    <property type="entry name" value="FAD/NAD(P)-binding domain"/>
    <property type="match status" value="1"/>
</dbReference>